<evidence type="ECO:0000313" key="2">
    <source>
        <dbReference type="EMBL" id="PMB25416.1"/>
    </source>
</evidence>
<gene>
    <name evidence="2" type="ORF">CEN46_05765</name>
</gene>
<evidence type="ECO:0000256" key="1">
    <source>
        <dbReference type="SAM" id="MobiDB-lite"/>
    </source>
</evidence>
<dbReference type="EMBL" id="NMQE01000155">
    <property type="protein sequence ID" value="PMB25416.1"/>
    <property type="molecule type" value="Genomic_DNA"/>
</dbReference>
<dbReference type="Proteomes" id="UP000235081">
    <property type="component" value="Unassembled WGS sequence"/>
</dbReference>
<proteinExistence type="predicted"/>
<accession>A0A2N6LKV4</accession>
<organism evidence="2 3">
    <name type="scientific">Fischerella thermalis CCMEE 5318</name>
    <dbReference type="NCBI Taxonomy" id="2019666"/>
    <lineage>
        <taxon>Bacteria</taxon>
        <taxon>Bacillati</taxon>
        <taxon>Cyanobacteriota</taxon>
        <taxon>Cyanophyceae</taxon>
        <taxon>Nostocales</taxon>
        <taxon>Hapalosiphonaceae</taxon>
        <taxon>Fischerella</taxon>
    </lineage>
</organism>
<feature type="compositionally biased region" description="Polar residues" evidence="1">
    <location>
        <begin position="67"/>
        <end position="78"/>
    </location>
</feature>
<feature type="region of interest" description="Disordered" evidence="1">
    <location>
        <begin position="62"/>
        <end position="84"/>
    </location>
</feature>
<dbReference type="Pfam" id="PF21826">
    <property type="entry name" value="DUF6887"/>
    <property type="match status" value="1"/>
</dbReference>
<dbReference type="InterPro" id="IPR054053">
    <property type="entry name" value="DUF6887"/>
</dbReference>
<protein>
    <submittedName>
        <fullName evidence="2">Uncharacterized protein</fullName>
    </submittedName>
</protein>
<name>A0A2N6LKV4_9CYAN</name>
<dbReference type="AlphaFoldDB" id="A0A2N6LKV4"/>
<reference evidence="2 3" key="1">
    <citation type="submission" date="2017-07" db="EMBL/GenBank/DDBJ databases">
        <title>Genomes of Fischerella (Mastigocladus) sp. strains.</title>
        <authorList>
            <person name="Miller S.R."/>
        </authorList>
    </citation>
    <scope>NUCLEOTIDE SEQUENCE [LARGE SCALE GENOMIC DNA]</scope>
    <source>
        <strain evidence="2 3">CCMEE 5318</strain>
    </source>
</reference>
<evidence type="ECO:0000313" key="3">
    <source>
        <dbReference type="Proteomes" id="UP000235081"/>
    </source>
</evidence>
<comment type="caution">
    <text evidence="2">The sequence shown here is derived from an EMBL/GenBank/DDBJ whole genome shotgun (WGS) entry which is preliminary data.</text>
</comment>
<sequence>MSRINYDAMSDAELKQYFLKHRGDQAALQAYLNRINQRPLRIIASPEDPDFDEKVQAAIRQKLKAARSSSGEQANTAFEPTEQE</sequence>